<dbReference type="GO" id="GO:0006396">
    <property type="term" value="P:RNA processing"/>
    <property type="evidence" value="ECO:0007669"/>
    <property type="project" value="InterPro"/>
</dbReference>
<organism evidence="4 5">
    <name type="scientific">Aphis glycines</name>
    <name type="common">Soybean aphid</name>
    <dbReference type="NCBI Taxonomy" id="307491"/>
    <lineage>
        <taxon>Eukaryota</taxon>
        <taxon>Metazoa</taxon>
        <taxon>Ecdysozoa</taxon>
        <taxon>Arthropoda</taxon>
        <taxon>Hexapoda</taxon>
        <taxon>Insecta</taxon>
        <taxon>Pterygota</taxon>
        <taxon>Neoptera</taxon>
        <taxon>Paraneoptera</taxon>
        <taxon>Hemiptera</taxon>
        <taxon>Sternorrhyncha</taxon>
        <taxon>Aphidomorpha</taxon>
        <taxon>Aphidoidea</taxon>
        <taxon>Aphididae</taxon>
        <taxon>Aphidini</taxon>
        <taxon>Aphis</taxon>
        <taxon>Aphis</taxon>
    </lineage>
</organism>
<feature type="domain" description="A to I editase" evidence="3">
    <location>
        <begin position="289"/>
        <end position="605"/>
    </location>
</feature>
<dbReference type="Proteomes" id="UP000475862">
    <property type="component" value="Unassembled WGS sequence"/>
</dbReference>
<proteinExistence type="predicted"/>
<dbReference type="SUPFAM" id="SSF54768">
    <property type="entry name" value="dsRNA-binding domain-like"/>
    <property type="match status" value="2"/>
</dbReference>
<dbReference type="GO" id="GO:0005730">
    <property type="term" value="C:nucleolus"/>
    <property type="evidence" value="ECO:0007669"/>
    <property type="project" value="TreeGrafter"/>
</dbReference>
<dbReference type="AlphaFoldDB" id="A0A6G0T7N4"/>
<dbReference type="Gene3D" id="3.30.160.20">
    <property type="match status" value="2"/>
</dbReference>
<dbReference type="InterPro" id="IPR014720">
    <property type="entry name" value="dsRBD_dom"/>
</dbReference>
<name>A0A6G0T7N4_APHGL</name>
<dbReference type="Pfam" id="PF02137">
    <property type="entry name" value="A_deamin"/>
    <property type="match status" value="1"/>
</dbReference>
<reference evidence="4 5" key="1">
    <citation type="submission" date="2019-08" db="EMBL/GenBank/DDBJ databases">
        <title>The genome of the soybean aphid Biotype 1, its phylome, world population structure and adaptation to the North American continent.</title>
        <authorList>
            <person name="Giordano R."/>
            <person name="Donthu R.K."/>
            <person name="Hernandez A.G."/>
            <person name="Wright C.L."/>
            <person name="Zimin A.V."/>
        </authorList>
    </citation>
    <scope>NUCLEOTIDE SEQUENCE [LARGE SCALE GENOMIC DNA]</scope>
    <source>
        <tissue evidence="4">Whole aphids</tissue>
    </source>
</reference>
<evidence type="ECO:0000313" key="5">
    <source>
        <dbReference type="Proteomes" id="UP000475862"/>
    </source>
</evidence>
<dbReference type="Pfam" id="PF00035">
    <property type="entry name" value="dsrm"/>
    <property type="match status" value="2"/>
</dbReference>
<dbReference type="SMART" id="SM00552">
    <property type="entry name" value="ADEAMc"/>
    <property type="match status" value="1"/>
</dbReference>
<evidence type="ECO:0000313" key="4">
    <source>
        <dbReference type="EMBL" id="KAE9526519.1"/>
    </source>
</evidence>
<keyword evidence="1" id="KW-0694">RNA-binding</keyword>
<dbReference type="PANTHER" id="PTHR10910:SF62">
    <property type="entry name" value="AT07585P-RELATED"/>
    <property type="match status" value="1"/>
</dbReference>
<dbReference type="GO" id="GO:0008251">
    <property type="term" value="F:tRNA-specific adenosine deaminase activity"/>
    <property type="evidence" value="ECO:0007669"/>
    <property type="project" value="TreeGrafter"/>
</dbReference>
<dbReference type="InterPro" id="IPR002466">
    <property type="entry name" value="A_deamin"/>
</dbReference>
<gene>
    <name evidence="4" type="ORF">AGLY_013167</name>
</gene>
<feature type="domain" description="DRBM" evidence="2">
    <location>
        <begin position="18"/>
        <end position="67"/>
    </location>
</feature>
<feature type="domain" description="DRBM" evidence="2">
    <location>
        <begin position="157"/>
        <end position="218"/>
    </location>
</feature>
<dbReference type="PROSITE" id="PS50141">
    <property type="entry name" value="A_DEAMIN_EDITASE"/>
    <property type="match status" value="1"/>
</dbReference>
<dbReference type="EMBL" id="VYZN01000054">
    <property type="protein sequence ID" value="KAE9526519.1"/>
    <property type="molecule type" value="Genomic_DNA"/>
</dbReference>
<dbReference type="GO" id="GO:0006382">
    <property type="term" value="P:adenosine to inosine editing"/>
    <property type="evidence" value="ECO:0007669"/>
    <property type="project" value="TreeGrafter"/>
</dbReference>
<dbReference type="OrthoDB" id="10268011at2759"/>
<evidence type="ECO:0000259" key="2">
    <source>
        <dbReference type="PROSITE" id="PS50137"/>
    </source>
</evidence>
<evidence type="ECO:0000256" key="1">
    <source>
        <dbReference type="PROSITE-ProRule" id="PRU00266"/>
    </source>
</evidence>
<dbReference type="GO" id="GO:0003725">
    <property type="term" value="F:double-stranded RNA binding"/>
    <property type="evidence" value="ECO:0007669"/>
    <property type="project" value="TreeGrafter"/>
</dbReference>
<evidence type="ECO:0000259" key="3">
    <source>
        <dbReference type="PROSITE" id="PS50141"/>
    </source>
</evidence>
<dbReference type="PROSITE" id="PS50137">
    <property type="entry name" value="DS_RBD"/>
    <property type="match status" value="2"/>
</dbReference>
<dbReference type="PANTHER" id="PTHR10910">
    <property type="entry name" value="EUKARYOTE SPECIFIC DSRNA BINDING PROTEIN"/>
    <property type="match status" value="1"/>
</dbReference>
<sequence>MNMDNESLSIDNSTLLRDFNETQHNQEWSPFICYGPSHLPTFKVSLYLNGNRFDGHGSSKKRAKINAIMQYKSFTMNCNADSETNNTIESDKSAFKRKCTFLMENSLPKTIALESQVAVNQTTETPVSKRNYTDNLIEYPPSKNLTIEPQVAINQTSAISMLHEIFSGQTLTYEHEQSHGLLETISVIVSGNKYIGYGKNKKEAKEIACRNALKSLSKVLSIDNLKYKNQLEMLLTDYGDSKIIDYFAGITDKIYQKLEFTENKFKEYSVIASIIKMTEEDLNSAQVICLATGTKCLSGNYMSLNGESLHDCHAEILTRRCLMKYFYKELMESVKGYPSIFISDSNKSKFKLAKDITFHLYINTAPCGEGRVYSFSDTEHQLNRLSRGLLRSKIENGAGTVSVFGREFQTYDGVAQGERLVTMSCSDKLTRWNVLGLQGNLLSNFVEPIYLESISIGSMFNLHHIKRTIYGRIENSINRLPQNYKVHKPKLRGYSILPRRSTTQSSYCTNWIVSEGIEIIKGSIGRTIENKLSRVCKTSLANEYIKLCSATNNLLTLIENENNVFYDSLKNKNENYVAAKNELLSTFKSLNFGTWVHKPEELKSFELHVGKKSDNITYNSNNQDCES</sequence>
<evidence type="ECO:0008006" key="6">
    <source>
        <dbReference type="Google" id="ProtNLM"/>
    </source>
</evidence>
<protein>
    <recommendedName>
        <fullName evidence="6">A to I editase domain-containing protein</fullName>
    </recommendedName>
</protein>
<dbReference type="GO" id="GO:0003726">
    <property type="term" value="F:double-stranded RNA adenosine deaminase activity"/>
    <property type="evidence" value="ECO:0007669"/>
    <property type="project" value="TreeGrafter"/>
</dbReference>
<dbReference type="GO" id="GO:0010468">
    <property type="term" value="P:regulation of gene expression"/>
    <property type="evidence" value="ECO:0007669"/>
    <property type="project" value="UniProtKB-ARBA"/>
</dbReference>
<comment type="caution">
    <text evidence="4">The sequence shown here is derived from an EMBL/GenBank/DDBJ whole genome shotgun (WGS) entry which is preliminary data.</text>
</comment>
<dbReference type="GO" id="GO:0005737">
    <property type="term" value="C:cytoplasm"/>
    <property type="evidence" value="ECO:0007669"/>
    <property type="project" value="TreeGrafter"/>
</dbReference>
<accession>A0A6G0T7N4</accession>
<keyword evidence="5" id="KW-1185">Reference proteome</keyword>
<dbReference type="SMART" id="SM00358">
    <property type="entry name" value="DSRM"/>
    <property type="match status" value="2"/>
</dbReference>